<protein>
    <submittedName>
        <fullName evidence="2">Uncharacterized protein</fullName>
    </submittedName>
</protein>
<feature type="transmembrane region" description="Helical" evidence="1">
    <location>
        <begin position="31"/>
        <end position="50"/>
    </location>
</feature>
<keyword evidence="1" id="KW-0472">Membrane</keyword>
<keyword evidence="1" id="KW-1133">Transmembrane helix</keyword>
<name>A0A5S5CAE9_9BACL</name>
<sequence>MWGIVATMAAGLVFAGFELPRLKRAQLHKERLVFLAALGLAVTLNVLHALRIPLPSPFKLIEAIYGPIGKAFFAVFK</sequence>
<accession>A0A5S5CAE9</accession>
<keyword evidence="1" id="KW-0812">Transmembrane</keyword>
<dbReference type="EMBL" id="VNHS01000004">
    <property type="protein sequence ID" value="TYP75482.1"/>
    <property type="molecule type" value="Genomic_DNA"/>
</dbReference>
<reference evidence="2 3" key="1">
    <citation type="submission" date="2019-07" db="EMBL/GenBank/DDBJ databases">
        <title>Genomic Encyclopedia of Type Strains, Phase III (KMG-III): the genomes of soil and plant-associated and newly described type strains.</title>
        <authorList>
            <person name="Whitman W."/>
        </authorList>
    </citation>
    <scope>NUCLEOTIDE SEQUENCE [LARGE SCALE GENOMIC DNA]</scope>
    <source>
        <strain evidence="2 3">BL24</strain>
    </source>
</reference>
<evidence type="ECO:0000313" key="2">
    <source>
        <dbReference type="EMBL" id="TYP75482.1"/>
    </source>
</evidence>
<keyword evidence="3" id="KW-1185">Reference proteome</keyword>
<dbReference type="AlphaFoldDB" id="A0A5S5CAE9"/>
<gene>
    <name evidence="2" type="ORF">BCM02_104159</name>
</gene>
<evidence type="ECO:0000256" key="1">
    <source>
        <dbReference type="SAM" id="Phobius"/>
    </source>
</evidence>
<evidence type="ECO:0000313" key="3">
    <source>
        <dbReference type="Proteomes" id="UP000323257"/>
    </source>
</evidence>
<organism evidence="2 3">
    <name type="scientific">Paenibacillus methanolicus</name>
    <dbReference type="NCBI Taxonomy" id="582686"/>
    <lineage>
        <taxon>Bacteria</taxon>
        <taxon>Bacillati</taxon>
        <taxon>Bacillota</taxon>
        <taxon>Bacilli</taxon>
        <taxon>Bacillales</taxon>
        <taxon>Paenibacillaceae</taxon>
        <taxon>Paenibacillus</taxon>
    </lineage>
</organism>
<dbReference type="Proteomes" id="UP000323257">
    <property type="component" value="Unassembled WGS sequence"/>
</dbReference>
<comment type="caution">
    <text evidence="2">The sequence shown here is derived from an EMBL/GenBank/DDBJ whole genome shotgun (WGS) entry which is preliminary data.</text>
</comment>
<dbReference type="OrthoDB" id="2440830at2"/>
<proteinExistence type="predicted"/>
<dbReference type="RefSeq" id="WP_148929416.1">
    <property type="nucleotide sequence ID" value="NZ_VNHS01000004.1"/>
</dbReference>